<evidence type="ECO:0000313" key="3">
    <source>
        <dbReference type="EMBL" id="GAB65840.1"/>
    </source>
</evidence>
<dbReference type="eggNOG" id="ENOG502QY7A">
    <property type="taxonomic scope" value="Eukaryota"/>
</dbReference>
<dbReference type="Proteomes" id="UP000006319">
    <property type="component" value="Chromosome 7"/>
</dbReference>
<feature type="region of interest" description="Disordered" evidence="1">
    <location>
        <begin position="487"/>
        <end position="524"/>
    </location>
</feature>
<dbReference type="RefSeq" id="XP_004221787.1">
    <property type="nucleotide sequence ID" value="XM_004221739.1"/>
</dbReference>
<keyword evidence="4" id="KW-1185">Reference proteome</keyword>
<feature type="transmembrane region" description="Helical" evidence="2">
    <location>
        <begin position="12"/>
        <end position="32"/>
    </location>
</feature>
<gene>
    <name evidence="3" type="ORF">PCYB_073420</name>
</gene>
<feature type="region of interest" description="Disordered" evidence="1">
    <location>
        <begin position="246"/>
        <end position="359"/>
    </location>
</feature>
<feature type="region of interest" description="Disordered" evidence="1">
    <location>
        <begin position="588"/>
        <end position="626"/>
    </location>
</feature>
<dbReference type="AlphaFoldDB" id="K6UUG2"/>
<feature type="compositionally biased region" description="Low complexity" evidence="1">
    <location>
        <begin position="342"/>
        <end position="351"/>
    </location>
</feature>
<feature type="compositionally biased region" description="Basic residues" evidence="1">
    <location>
        <begin position="276"/>
        <end position="285"/>
    </location>
</feature>
<protein>
    <submittedName>
        <fullName evidence="3">Uncharacterized protein</fullName>
    </submittedName>
</protein>
<feature type="compositionally biased region" description="Basic and acidic residues" evidence="1">
    <location>
        <begin position="265"/>
        <end position="275"/>
    </location>
</feature>
<evidence type="ECO:0000313" key="4">
    <source>
        <dbReference type="Proteomes" id="UP000006319"/>
    </source>
</evidence>
<feature type="region of interest" description="Disordered" evidence="1">
    <location>
        <begin position="674"/>
        <end position="711"/>
    </location>
</feature>
<feature type="transmembrane region" description="Helical" evidence="2">
    <location>
        <begin position="81"/>
        <end position="104"/>
    </location>
</feature>
<evidence type="ECO:0000256" key="2">
    <source>
        <dbReference type="SAM" id="Phobius"/>
    </source>
</evidence>
<dbReference type="VEuPathDB" id="PlasmoDB:PCYB_073420"/>
<dbReference type="EMBL" id="DF157099">
    <property type="protein sequence ID" value="GAB65840.1"/>
    <property type="molecule type" value="Genomic_DNA"/>
</dbReference>
<feature type="transmembrane region" description="Helical" evidence="2">
    <location>
        <begin position="931"/>
        <end position="955"/>
    </location>
</feature>
<dbReference type="GeneID" id="14692188"/>
<feature type="transmembrane region" description="Helical" evidence="2">
    <location>
        <begin position="1125"/>
        <end position="1146"/>
    </location>
</feature>
<keyword evidence="2" id="KW-0472">Membrane</keyword>
<sequence>MAKSTDFKNLFLLNSIHSLILLIFMEIFFFLLDGINTFEFINIQERISQMIWCSFFVMQIGILKVAEVFSKNENGKKIVHVHYLFIIYVFLFPLSSALLLTSALSWSKTIYFICILSLSTSVKIKVCFIVHLELYTLASQIAYIKKKPLRALDTVEPYFQELEKKAILIRNNLIYCQQNNISVDILGNNLFEYEVNDGIKKIKTINQSKIRLDPYGDDLTSVQCEAPLDVSDVNCSSVNNFGIGEEKQNLRDESASSFQRGEALSGEHKSRDQTRVGKRKGRRRVHPSEEYPQVNTSGGEQSGIVDIHRPNRTKSAGKNDHLGNDLPQVKHLPSRRHRSGLSKKNLSNLNSTNGREFGDKLDRAQPQYYGETYKKEMVQRHFSLLRSGLGKFHRRRNIILSEELKKKITYIYFDRDGKVKLSHIIPLYVLERHNLSNISGYLRSDHASSRNGNHYKMLALLKEYPGLKIGGLTDQGVLHLNSLGGLRKGRGKGRDTRTRYNARTSSNAHTRKHSSACLVGSDRNSREEGELHVFKSDVLRTEGKRNASNYNHGSFCTSMGGSSKKGDHGQVADQGRNSARMFYLIPSAKAESGGAKRNKDPNFKAKKKGNHPSQPQSASSSGDGSTISVKNKSLFHVNTSIKKDKYIIQLQESSDDSMSTSNNVFYIDDVVDGSSGTEMGEDSGDGTANCGTSSDESVHAGWRNRRGGRGNKVGDAGGAANMGDVGNKAVDAGGAANMGNAVCLVSATGERRREAPPPAERPKGANKMEKKKSSCYYGTKLSLKKKKKKKESHYEVAFRKEFLLQFYDVISKDGTNELYGENKQRRRPWKGFLSFVNLLGSLFRVARWGVSKSGVVKSGVAKSGVAKWGYASRAGGGKYWVQYNEALSTAEWRQDIRDSELDYILKYKSFTKWYTYWVRSVLFRYYKSTHFFSLLLLLLNVFTVFLQMQIFSLIVREDHEGVRSPNPFYTQKPLFTGTKFNLSNTIDEPIFYRFLWVRIPMQVALNVLLMVPSFVVKNYRHVNWLNVCSTLNCLVNIFFGAIDITYSLNSRVYNMEELYPVLNHYNIFDLFLVGKLTTSIFLIPFVTNFNDFKTNALVSLSCVCYIATFYSAFNPFSFSIKLMYITNFVLLIATAASTVYYSGLIAKSRKMLFVKYVLPYFIYLTFLNTDPSIQMEIKEKRRAG</sequence>
<dbReference type="PhylomeDB" id="K6UUG2"/>
<keyword evidence="2" id="KW-1133">Transmembrane helix</keyword>
<feature type="transmembrane region" description="Helical" evidence="2">
    <location>
        <begin position="1067"/>
        <end position="1087"/>
    </location>
</feature>
<reference evidence="3 4" key="1">
    <citation type="journal article" date="2012" name="Nat. Genet.">
        <title>Plasmodium cynomolgi genome sequences provide insight into Plasmodium vivax and the monkey malaria clade.</title>
        <authorList>
            <person name="Tachibana S."/>
            <person name="Sullivan S.A."/>
            <person name="Kawai S."/>
            <person name="Nakamura S."/>
            <person name="Kim H.R."/>
            <person name="Goto N."/>
            <person name="Arisue N."/>
            <person name="Palacpac N.M.Q."/>
            <person name="Honma H."/>
            <person name="Yagi M."/>
            <person name="Tougan T."/>
            <person name="Katakai Y."/>
            <person name="Kaneko O."/>
            <person name="Mita T."/>
            <person name="Kita K."/>
            <person name="Yasutomi Y."/>
            <person name="Sutton P.L."/>
            <person name="Shakhbatyan R."/>
            <person name="Horii T."/>
            <person name="Yasunaga T."/>
            <person name="Barnwell J.W."/>
            <person name="Escalante A.A."/>
            <person name="Carlton J.M."/>
            <person name="Tanabe K."/>
        </authorList>
    </citation>
    <scope>NUCLEOTIDE SEQUENCE [LARGE SCALE GENOMIC DNA]</scope>
    <source>
        <strain evidence="3 4">B</strain>
    </source>
</reference>
<evidence type="ECO:0000256" key="1">
    <source>
        <dbReference type="SAM" id="MobiDB-lite"/>
    </source>
</evidence>
<organism evidence="3 4">
    <name type="scientific">Plasmodium cynomolgi (strain B)</name>
    <dbReference type="NCBI Taxonomy" id="1120755"/>
    <lineage>
        <taxon>Eukaryota</taxon>
        <taxon>Sar</taxon>
        <taxon>Alveolata</taxon>
        <taxon>Apicomplexa</taxon>
        <taxon>Aconoidasida</taxon>
        <taxon>Haemosporida</taxon>
        <taxon>Plasmodiidae</taxon>
        <taxon>Plasmodium</taxon>
        <taxon>Plasmodium (Plasmodium)</taxon>
    </lineage>
</organism>
<feature type="transmembrane region" description="Helical" evidence="2">
    <location>
        <begin position="1023"/>
        <end position="1047"/>
    </location>
</feature>
<feature type="transmembrane region" description="Helical" evidence="2">
    <location>
        <begin position="1094"/>
        <end position="1113"/>
    </location>
</feature>
<feature type="region of interest" description="Disordered" evidence="1">
    <location>
        <begin position="749"/>
        <end position="771"/>
    </location>
</feature>
<dbReference type="OrthoDB" id="392416at2759"/>
<keyword evidence="2" id="KW-0812">Transmembrane</keyword>
<name>K6UUG2_PLACD</name>
<proteinExistence type="predicted"/>
<feature type="compositionally biased region" description="Low complexity" evidence="1">
    <location>
        <begin position="612"/>
        <end position="625"/>
    </location>
</feature>
<dbReference type="KEGG" id="pcy:PCYB_073420"/>
<feature type="transmembrane region" description="Helical" evidence="2">
    <location>
        <begin position="47"/>
        <end position="69"/>
    </location>
</feature>
<accession>K6UUG2</accession>
<feature type="compositionally biased region" description="Basic residues" evidence="1">
    <location>
        <begin position="332"/>
        <end position="341"/>
    </location>
</feature>
<dbReference type="OMA" id="CQQNNIS"/>